<accession>A0A2H9TGD7</accession>
<evidence type="ECO:0000313" key="17">
    <source>
        <dbReference type="EMBL" id="PJF16844.1"/>
    </source>
</evidence>
<evidence type="ECO:0000256" key="5">
    <source>
        <dbReference type="ARBA" id="ARBA00006759"/>
    </source>
</evidence>
<organism evidence="17 18">
    <name type="scientific">Paramicrosporidium saccamoebae</name>
    <dbReference type="NCBI Taxonomy" id="1246581"/>
    <lineage>
        <taxon>Eukaryota</taxon>
        <taxon>Fungi</taxon>
        <taxon>Fungi incertae sedis</taxon>
        <taxon>Cryptomycota</taxon>
        <taxon>Cryptomycota incertae sedis</taxon>
        <taxon>Paramicrosporidium</taxon>
    </lineage>
</organism>
<evidence type="ECO:0000256" key="6">
    <source>
        <dbReference type="ARBA" id="ARBA00011917"/>
    </source>
</evidence>
<keyword evidence="8" id="KW-0479">Metal-binding</keyword>
<keyword evidence="12 15" id="KW-0472">Membrane</keyword>
<dbReference type="GO" id="GO:0016020">
    <property type="term" value="C:membrane"/>
    <property type="evidence" value="ECO:0007669"/>
    <property type="project" value="UniProtKB-SubCell"/>
</dbReference>
<evidence type="ECO:0000256" key="10">
    <source>
        <dbReference type="ARBA" id="ARBA00022833"/>
    </source>
</evidence>
<reference evidence="17 18" key="1">
    <citation type="submission" date="2016-10" db="EMBL/GenBank/DDBJ databases">
        <title>The genome of Paramicrosporidium saccamoebae is the missing link in understanding Cryptomycota and Microsporidia evolution.</title>
        <authorList>
            <person name="Quandt C.A."/>
            <person name="Beaudet D."/>
            <person name="Corsaro D."/>
            <person name="Michel R."/>
            <person name="Corradi N."/>
            <person name="James T."/>
        </authorList>
    </citation>
    <scope>NUCLEOTIDE SEQUENCE [LARGE SCALE GENOMIC DNA]</scope>
    <source>
        <strain evidence="17 18">KSL3</strain>
    </source>
</reference>
<proteinExistence type="inferred from homology"/>
<dbReference type="SMART" id="SM00849">
    <property type="entry name" value="Lactamase_B"/>
    <property type="match status" value="1"/>
</dbReference>
<evidence type="ECO:0000256" key="3">
    <source>
        <dbReference type="ARBA" id="ARBA00004141"/>
    </source>
</evidence>
<dbReference type="AlphaFoldDB" id="A0A2H9TGD7"/>
<evidence type="ECO:0000256" key="8">
    <source>
        <dbReference type="ARBA" id="ARBA00022723"/>
    </source>
</evidence>
<evidence type="ECO:0000256" key="9">
    <source>
        <dbReference type="ARBA" id="ARBA00022801"/>
    </source>
</evidence>
<evidence type="ECO:0000256" key="7">
    <source>
        <dbReference type="ARBA" id="ARBA00022692"/>
    </source>
</evidence>
<dbReference type="EMBL" id="MTSL01000205">
    <property type="protein sequence ID" value="PJF16844.1"/>
    <property type="molecule type" value="Genomic_DNA"/>
</dbReference>
<evidence type="ECO:0000256" key="2">
    <source>
        <dbReference type="ARBA" id="ARBA00001947"/>
    </source>
</evidence>
<dbReference type="GO" id="GO:0046872">
    <property type="term" value="F:metal ion binding"/>
    <property type="evidence" value="ECO:0007669"/>
    <property type="project" value="UniProtKB-KW"/>
</dbReference>
<evidence type="ECO:0000256" key="1">
    <source>
        <dbReference type="ARBA" id="ARBA00001623"/>
    </source>
</evidence>
<evidence type="ECO:0000256" key="4">
    <source>
        <dbReference type="ARBA" id="ARBA00004963"/>
    </source>
</evidence>
<evidence type="ECO:0000256" key="15">
    <source>
        <dbReference type="SAM" id="Phobius"/>
    </source>
</evidence>
<comment type="similarity">
    <text evidence="5">Belongs to the metallo-beta-lactamase superfamily. Glyoxalase II family.</text>
</comment>
<evidence type="ECO:0000256" key="13">
    <source>
        <dbReference type="ARBA" id="ARBA00031044"/>
    </source>
</evidence>
<dbReference type="SUPFAM" id="SSF56281">
    <property type="entry name" value="Metallo-hydrolase/oxidoreductase"/>
    <property type="match status" value="1"/>
</dbReference>
<dbReference type="EC" id="3.1.2.6" evidence="6"/>
<keyword evidence="9 17" id="KW-0378">Hydrolase</keyword>
<dbReference type="UniPathway" id="UPA00619">
    <property type="reaction ID" value="UER00676"/>
</dbReference>
<feature type="transmembrane region" description="Helical" evidence="15">
    <location>
        <begin position="196"/>
        <end position="215"/>
    </location>
</feature>
<dbReference type="Gene3D" id="3.60.15.10">
    <property type="entry name" value="Ribonuclease Z/Hydroxyacylglutathione hydrolase-like"/>
    <property type="match status" value="1"/>
</dbReference>
<dbReference type="InterPro" id="IPR035680">
    <property type="entry name" value="Clx_II_MBL"/>
</dbReference>
<evidence type="ECO:0000313" key="18">
    <source>
        <dbReference type="Proteomes" id="UP000240830"/>
    </source>
</evidence>
<dbReference type="Pfam" id="PF08510">
    <property type="entry name" value="PIG-P"/>
    <property type="match status" value="1"/>
</dbReference>
<comment type="caution">
    <text evidence="17">The sequence shown here is derived from an EMBL/GenBank/DDBJ whole genome shotgun (WGS) entry which is preliminary data.</text>
</comment>
<keyword evidence="11 15" id="KW-1133">Transmembrane helix</keyword>
<evidence type="ECO:0000256" key="12">
    <source>
        <dbReference type="ARBA" id="ARBA00023136"/>
    </source>
</evidence>
<feature type="region of interest" description="Disordered" evidence="14">
    <location>
        <begin position="73"/>
        <end position="103"/>
    </location>
</feature>
<dbReference type="InterPro" id="IPR013717">
    <property type="entry name" value="PIG-P"/>
</dbReference>
<dbReference type="InterPro" id="IPR032282">
    <property type="entry name" value="HAGH_C"/>
</dbReference>
<keyword evidence="10" id="KW-0862">Zinc</keyword>
<comment type="subcellular location">
    <subcellularLocation>
        <location evidence="3">Membrane</location>
        <topology evidence="3">Multi-pass membrane protein</topology>
    </subcellularLocation>
</comment>
<feature type="domain" description="Metallo-beta-lactamase" evidence="16">
    <location>
        <begin position="220"/>
        <end position="381"/>
    </location>
</feature>
<dbReference type="InterPro" id="IPR036866">
    <property type="entry name" value="RibonucZ/Hydroxyglut_hydro"/>
</dbReference>
<gene>
    <name evidence="17" type="ORF">PSACC_03359</name>
</gene>
<keyword evidence="18" id="KW-1185">Reference proteome</keyword>
<keyword evidence="7 15" id="KW-0812">Transmembrane</keyword>
<dbReference type="STRING" id="1246581.A0A2H9TGD7"/>
<protein>
    <recommendedName>
        <fullName evidence="6">hydroxyacylglutathione hydrolase</fullName>
        <ecNumber evidence="6">3.1.2.6</ecNumber>
    </recommendedName>
    <alternativeName>
        <fullName evidence="13">Glyoxalase II</fullName>
    </alternativeName>
</protein>
<dbReference type="PANTHER" id="PTHR11935:SF94">
    <property type="entry name" value="TENZING NORGAY, ISOFORM C"/>
    <property type="match status" value="1"/>
</dbReference>
<name>A0A2H9TGD7_9FUNG</name>
<dbReference type="Proteomes" id="UP000240830">
    <property type="component" value="Unassembled WGS sequence"/>
</dbReference>
<comment type="pathway">
    <text evidence="4">Secondary metabolite metabolism; methylglyoxal degradation; (R)-lactate from methylglyoxal: step 2/2.</text>
</comment>
<evidence type="ECO:0000256" key="14">
    <source>
        <dbReference type="SAM" id="MobiDB-lite"/>
    </source>
</evidence>
<evidence type="ECO:0000259" key="16">
    <source>
        <dbReference type="SMART" id="SM00849"/>
    </source>
</evidence>
<dbReference type="GO" id="GO:0004416">
    <property type="term" value="F:hydroxyacylglutathione hydrolase activity"/>
    <property type="evidence" value="ECO:0007669"/>
    <property type="project" value="UniProtKB-EC"/>
</dbReference>
<dbReference type="InterPro" id="IPR001279">
    <property type="entry name" value="Metallo-B-lactamas"/>
</dbReference>
<comment type="cofactor">
    <cofactor evidence="2">
        <name>Zn(2+)</name>
        <dbReference type="ChEBI" id="CHEBI:29105"/>
    </cofactor>
</comment>
<dbReference type="CDD" id="cd07723">
    <property type="entry name" value="hydroxyacylglutathione_hydrolase_MBL-fold"/>
    <property type="match status" value="1"/>
</dbReference>
<dbReference type="Pfam" id="PF16123">
    <property type="entry name" value="HAGH_C"/>
    <property type="match status" value="1"/>
</dbReference>
<feature type="transmembrane region" description="Helical" evidence="15">
    <location>
        <begin position="154"/>
        <end position="176"/>
    </location>
</feature>
<dbReference type="OrthoDB" id="515692at2759"/>
<evidence type="ECO:0000256" key="11">
    <source>
        <dbReference type="ARBA" id="ARBA00022989"/>
    </source>
</evidence>
<comment type="catalytic activity">
    <reaction evidence="1">
        <text>an S-(2-hydroxyacyl)glutathione + H2O = a 2-hydroxy carboxylate + glutathione + H(+)</text>
        <dbReference type="Rhea" id="RHEA:21864"/>
        <dbReference type="ChEBI" id="CHEBI:15377"/>
        <dbReference type="ChEBI" id="CHEBI:15378"/>
        <dbReference type="ChEBI" id="CHEBI:57925"/>
        <dbReference type="ChEBI" id="CHEBI:58896"/>
        <dbReference type="ChEBI" id="CHEBI:71261"/>
        <dbReference type="EC" id="3.1.2.6"/>
    </reaction>
</comment>
<sequence length="447" mass="49825">MSFFGPPQWYSYRSSPGSGGIQSQMSSTRLFIRSLPFKLSQVFSIIWARSRCPPRNCIRKFRFVFADFALERDSSRPSGRQPGEYNAQRSSNAGFRSPADRFQGGSNAGPFMSVEVLDRSVSSHALGRGFIARSDSEVVDLPTRISRQNTRTAFYGFILHIASCLLLLLFLIWGMFPEDGLRDIGILHWAVTMPVYLFMTLVFVYIGHILVMAFMTPSFSSPMIHTDSYCRPILVTDRNESDTDIPRLHDLTPSMACEAIGLSGSDHAGGNLELQKMFPHIKIYGFDDRIPGVTHKLAHKDEFSVGNLRVQAIHNPCHTSGSLSYIIHDDGAEPSARAVFTGDTLFIAGCGRFFEGTAEQMVESLLEKLVISSVDPGNCAVINKLEKLRGLERAEGSVVSVPSTIQDEWDTNPFMRLDSAAIKKATMQERPILVMQALRDMKNNFSK</sequence>
<dbReference type="PANTHER" id="PTHR11935">
    <property type="entry name" value="BETA LACTAMASE DOMAIN"/>
    <property type="match status" value="1"/>
</dbReference>